<organism evidence="7 8">
    <name type="scientific">Betta splendens</name>
    <name type="common">Siamese fighting fish</name>
    <dbReference type="NCBI Taxonomy" id="158456"/>
    <lineage>
        <taxon>Eukaryota</taxon>
        <taxon>Metazoa</taxon>
        <taxon>Chordata</taxon>
        <taxon>Craniata</taxon>
        <taxon>Vertebrata</taxon>
        <taxon>Euteleostomi</taxon>
        <taxon>Actinopterygii</taxon>
        <taxon>Neopterygii</taxon>
        <taxon>Teleostei</taxon>
        <taxon>Neoteleostei</taxon>
        <taxon>Acanthomorphata</taxon>
        <taxon>Anabantaria</taxon>
        <taxon>Anabantiformes</taxon>
        <taxon>Anabantoidei</taxon>
        <taxon>Osphronemidae</taxon>
        <taxon>Betta</taxon>
    </lineage>
</organism>
<dbReference type="AlphaFoldDB" id="A0A6P7N325"/>
<dbReference type="GeneID" id="114858997"/>
<dbReference type="OrthoDB" id="9947082at2759"/>
<feature type="transmembrane region" description="Helical" evidence="5">
    <location>
        <begin position="297"/>
        <end position="322"/>
    </location>
</feature>
<evidence type="ECO:0000259" key="6">
    <source>
        <dbReference type="Pfam" id="PF07782"/>
    </source>
</evidence>
<feature type="transmembrane region" description="Helical" evidence="5">
    <location>
        <begin position="396"/>
        <end position="417"/>
    </location>
</feature>
<feature type="transmembrane region" description="Helical" evidence="5">
    <location>
        <begin position="85"/>
        <end position="106"/>
    </location>
</feature>
<keyword evidence="2 5" id="KW-0812">Transmembrane</keyword>
<accession>A0A6P7N325</accession>
<keyword evidence="3 5" id="KW-1133">Transmembrane helix</keyword>
<sequence>MKLITQAVITPLRSRLLVLRSRTESCRAAVGSVLLYLWRTYSTPTPAGRDVLTQLVLCLSLSVATGALLHHWLHSTLSYGRGASARTACAYGAAAFLLCFLCHPLRCVLTMTLPTACTAQGRRFLISVSGMLAALKVVPNIAANVGAVAHVLRCAAEGFAGTLFNSSELVNAAKRDVVDEAVRAAEGAGVVAGVVASLRKLDRVTRVDVSAVTSRFAALIGQMEASFSHVRALLQHSKLLSDRVLAAIFVALLIFESARYLKSYLTSVEFDNSKTSAGDKKRVTKAPGPTCKLTSSLFIPLLVVTLYFMAITLIVALDYAVYHVVEMILPWLLDFPPTSAGISVDYQLDILVPALCLTPGPCTPKVLAHFHRDYDWAFVPAPALCEVAASAPSPGIAFLLGCLWFLCYFLVFLEVYAARLRRRISASFFREQEERRTAYLAREEHHKSAGHFGPELIMS</sequence>
<dbReference type="InterPro" id="IPR012858">
    <property type="entry name" value="DC_STAMP-like"/>
</dbReference>
<dbReference type="PANTHER" id="PTHR21041:SF3">
    <property type="entry name" value="OSTEOCLAST STIMULATORY TRANSMEMBRANE PROTEIN"/>
    <property type="match status" value="1"/>
</dbReference>
<gene>
    <name evidence="8" type="primary">ocstamp</name>
</gene>
<dbReference type="Pfam" id="PF07782">
    <property type="entry name" value="DC_STAMP"/>
    <property type="match status" value="1"/>
</dbReference>
<comment type="subcellular location">
    <subcellularLocation>
        <location evidence="1">Membrane</location>
        <topology evidence="1">Multi-pass membrane protein</topology>
    </subcellularLocation>
</comment>
<evidence type="ECO:0000256" key="2">
    <source>
        <dbReference type="ARBA" id="ARBA00022692"/>
    </source>
</evidence>
<keyword evidence="7" id="KW-1185">Reference proteome</keyword>
<evidence type="ECO:0000313" key="7">
    <source>
        <dbReference type="Proteomes" id="UP000515150"/>
    </source>
</evidence>
<dbReference type="CTD" id="128506"/>
<evidence type="ECO:0000256" key="5">
    <source>
        <dbReference type="SAM" id="Phobius"/>
    </source>
</evidence>
<feature type="transmembrane region" description="Helical" evidence="5">
    <location>
        <begin position="52"/>
        <end position="73"/>
    </location>
</feature>
<evidence type="ECO:0000313" key="8">
    <source>
        <dbReference type="RefSeq" id="XP_029012645.1"/>
    </source>
</evidence>
<dbReference type="InterPro" id="IPR051856">
    <property type="entry name" value="CSR-E3_Ligase_Protein"/>
</dbReference>
<dbReference type="InParanoid" id="A0A6P7N325"/>
<name>A0A6P7N325_BETSP</name>
<dbReference type="GO" id="GO:0016020">
    <property type="term" value="C:membrane"/>
    <property type="evidence" value="ECO:0007669"/>
    <property type="project" value="UniProtKB-SubCell"/>
</dbReference>
<dbReference type="RefSeq" id="XP_029012645.1">
    <property type="nucleotide sequence ID" value="XM_029156812.3"/>
</dbReference>
<dbReference type="Proteomes" id="UP000515150">
    <property type="component" value="Chromosome 7"/>
</dbReference>
<evidence type="ECO:0000256" key="4">
    <source>
        <dbReference type="ARBA" id="ARBA00023136"/>
    </source>
</evidence>
<evidence type="ECO:0000256" key="1">
    <source>
        <dbReference type="ARBA" id="ARBA00004141"/>
    </source>
</evidence>
<dbReference type="PANTHER" id="PTHR21041">
    <property type="entry name" value="DENDRITIC CELL-SPECIFIC TRANSMEMBRANE PROTEIN"/>
    <property type="match status" value="1"/>
</dbReference>
<feature type="domain" description="Dendritic cell-specific transmembrane protein-like" evidence="6">
    <location>
        <begin position="295"/>
        <end position="440"/>
    </location>
</feature>
<proteinExistence type="predicted"/>
<keyword evidence="4 5" id="KW-0472">Membrane</keyword>
<protein>
    <submittedName>
        <fullName evidence="8">Osteoclast stimulatory transmembrane protein</fullName>
    </submittedName>
</protein>
<reference evidence="8" key="1">
    <citation type="submission" date="2025-08" db="UniProtKB">
        <authorList>
            <consortium name="RefSeq"/>
        </authorList>
    </citation>
    <scope>IDENTIFICATION</scope>
</reference>
<dbReference type="KEGG" id="bspl:114858997"/>
<evidence type="ECO:0000256" key="3">
    <source>
        <dbReference type="ARBA" id="ARBA00022989"/>
    </source>
</evidence>